<dbReference type="Proteomes" id="UP001610335">
    <property type="component" value="Unassembled WGS sequence"/>
</dbReference>
<evidence type="ECO:0000256" key="3">
    <source>
        <dbReference type="SAM" id="MobiDB-lite"/>
    </source>
</evidence>
<dbReference type="Gene3D" id="3.20.20.80">
    <property type="entry name" value="Glycosidases"/>
    <property type="match status" value="1"/>
</dbReference>
<keyword evidence="5" id="KW-0378">Hydrolase</keyword>
<dbReference type="EC" id="3.2.1.14" evidence="2"/>
<dbReference type="PROSITE" id="PS51910">
    <property type="entry name" value="GH18_2"/>
    <property type="match status" value="1"/>
</dbReference>
<proteinExistence type="inferred from homology"/>
<name>A0ABR4IVQ9_9EURO</name>
<organism evidence="5 6">
    <name type="scientific">Aspergillus cavernicola</name>
    <dbReference type="NCBI Taxonomy" id="176166"/>
    <lineage>
        <taxon>Eukaryota</taxon>
        <taxon>Fungi</taxon>
        <taxon>Dikarya</taxon>
        <taxon>Ascomycota</taxon>
        <taxon>Pezizomycotina</taxon>
        <taxon>Eurotiomycetes</taxon>
        <taxon>Eurotiomycetidae</taxon>
        <taxon>Eurotiales</taxon>
        <taxon>Aspergillaceae</taxon>
        <taxon>Aspergillus</taxon>
        <taxon>Aspergillus subgen. Nidulantes</taxon>
    </lineage>
</organism>
<accession>A0ABR4IVQ9</accession>
<dbReference type="GO" id="GO:0016787">
    <property type="term" value="F:hydrolase activity"/>
    <property type="evidence" value="ECO:0007669"/>
    <property type="project" value="UniProtKB-KW"/>
</dbReference>
<dbReference type="PANTHER" id="PTHR11177:SF402">
    <property type="entry name" value="CHITINASE"/>
    <property type="match status" value="1"/>
</dbReference>
<sequence length="463" mass="49652">MNTAFNGNCGLTVTLSSSYWYLQGFDLSALAEYVDWFNVMAYDNHGTWDGQTEYSSSVINPHTNLTGRSRTRTTSLWRNNIDPSQVVLGLGFYGRSFTLADTSCNTPGCDFAGGGDGGSCTGTVGILSDYEISRVLEKISPDVTYDAETGVNWVSFDNARSLRQNADFANSKCLGGLFSWALDLGGPRPTTNPNDLSLADTSMDDADTSDGGASEGSGDIYLGLSVYPSDDGDFSGHPPIYNGSRGCLEHYNHSHNLWGYHGCPRDYHASSSGDHNYSYPCVKLESFGDHNDDSHSLYCVSQLPVAPIITLDNPNPMSSSGVTHPPVTRTYTIPPWPWSTGITDFLSTYPLCHGDLVHPNLPVHPDVAENAISSAMHPAWLIMMAEIRPTGQIISIWIRLLIRNAKGAIATMANSRWQLACTGSAATLAIADQVRAKAPVASGAMAVVVAAHASGSRTCLGAV</sequence>
<evidence type="ECO:0000313" key="5">
    <source>
        <dbReference type="EMBL" id="KAL2831829.1"/>
    </source>
</evidence>
<dbReference type="Pfam" id="PF00704">
    <property type="entry name" value="Glyco_hydro_18"/>
    <property type="match status" value="1"/>
</dbReference>
<evidence type="ECO:0000259" key="4">
    <source>
        <dbReference type="PROSITE" id="PS51910"/>
    </source>
</evidence>
<reference evidence="5 6" key="1">
    <citation type="submission" date="2024-07" db="EMBL/GenBank/DDBJ databases">
        <title>Section-level genome sequencing and comparative genomics of Aspergillus sections Usti and Cavernicolus.</title>
        <authorList>
            <consortium name="Lawrence Berkeley National Laboratory"/>
            <person name="Nybo J.L."/>
            <person name="Vesth T.C."/>
            <person name="Theobald S."/>
            <person name="Frisvad J.C."/>
            <person name="Larsen T.O."/>
            <person name="Kjaerboelling I."/>
            <person name="Rothschild-Mancinelli K."/>
            <person name="Lyhne E.K."/>
            <person name="Kogle M.E."/>
            <person name="Barry K."/>
            <person name="Clum A."/>
            <person name="Na H."/>
            <person name="Ledsgaard L."/>
            <person name="Lin J."/>
            <person name="Lipzen A."/>
            <person name="Kuo A."/>
            <person name="Riley R."/>
            <person name="Mondo S."/>
            <person name="LaButti K."/>
            <person name="Haridas S."/>
            <person name="Pangalinan J."/>
            <person name="Salamov A.A."/>
            <person name="Simmons B.A."/>
            <person name="Magnuson J.K."/>
            <person name="Chen J."/>
            <person name="Drula E."/>
            <person name="Henrissat B."/>
            <person name="Wiebenga A."/>
            <person name="Lubbers R.J."/>
            <person name="Gomes A.C."/>
            <person name="Makela M.R."/>
            <person name="Stajich J."/>
            <person name="Grigoriev I.V."/>
            <person name="Mortensen U.H."/>
            <person name="De vries R.P."/>
            <person name="Baker S.E."/>
            <person name="Andersen M.R."/>
        </authorList>
    </citation>
    <scope>NUCLEOTIDE SEQUENCE [LARGE SCALE GENOMIC DNA]</scope>
    <source>
        <strain evidence="5 6">CBS 600.67</strain>
    </source>
</reference>
<dbReference type="InterPro" id="IPR017853">
    <property type="entry name" value="GH"/>
</dbReference>
<dbReference type="SMART" id="SM00636">
    <property type="entry name" value="Glyco_18"/>
    <property type="match status" value="1"/>
</dbReference>
<comment type="caution">
    <text evidence="5">The sequence shown here is derived from an EMBL/GenBank/DDBJ whole genome shotgun (WGS) entry which is preliminary data.</text>
</comment>
<keyword evidence="6" id="KW-1185">Reference proteome</keyword>
<feature type="domain" description="GH18" evidence="4">
    <location>
        <begin position="1"/>
        <end position="201"/>
    </location>
</feature>
<dbReference type="EMBL" id="JBFXLS010000008">
    <property type="protein sequence ID" value="KAL2831829.1"/>
    <property type="molecule type" value="Genomic_DNA"/>
</dbReference>
<dbReference type="SUPFAM" id="SSF54556">
    <property type="entry name" value="Chitinase insertion domain"/>
    <property type="match status" value="1"/>
</dbReference>
<comment type="similarity">
    <text evidence="1">Belongs to the glycosyl hydrolase 18 family. Chitinase class V subfamily.</text>
</comment>
<dbReference type="InterPro" id="IPR001223">
    <property type="entry name" value="Glyco_hydro18_cat"/>
</dbReference>
<feature type="region of interest" description="Disordered" evidence="3">
    <location>
        <begin position="191"/>
        <end position="215"/>
    </location>
</feature>
<dbReference type="InterPro" id="IPR050314">
    <property type="entry name" value="Glycosyl_Hydrlase_18"/>
</dbReference>
<dbReference type="InterPro" id="IPR029070">
    <property type="entry name" value="Chitinase_insertion_sf"/>
</dbReference>
<dbReference type="Gene3D" id="3.10.50.10">
    <property type="match status" value="1"/>
</dbReference>
<protein>
    <recommendedName>
        <fullName evidence="2">chitinase</fullName>
        <ecNumber evidence="2">3.2.1.14</ecNumber>
    </recommendedName>
</protein>
<evidence type="ECO:0000256" key="2">
    <source>
        <dbReference type="ARBA" id="ARBA00012729"/>
    </source>
</evidence>
<dbReference type="InterPro" id="IPR011583">
    <property type="entry name" value="Chitinase_II/V-like_cat"/>
</dbReference>
<dbReference type="SUPFAM" id="SSF51445">
    <property type="entry name" value="(Trans)glycosidases"/>
    <property type="match status" value="1"/>
</dbReference>
<evidence type="ECO:0000256" key="1">
    <source>
        <dbReference type="ARBA" id="ARBA00008682"/>
    </source>
</evidence>
<dbReference type="PANTHER" id="PTHR11177">
    <property type="entry name" value="CHITINASE"/>
    <property type="match status" value="1"/>
</dbReference>
<gene>
    <name evidence="5" type="ORF">BDW59DRAFT_157785</name>
</gene>
<evidence type="ECO:0000313" key="6">
    <source>
        <dbReference type="Proteomes" id="UP001610335"/>
    </source>
</evidence>